<dbReference type="AlphaFoldDB" id="A0A9N8PKH4"/>
<accession>A0A9N8PKH4</accession>
<proteinExistence type="predicted"/>
<keyword evidence="3" id="KW-1185">Reference proteome</keyword>
<comment type="caution">
    <text evidence="2">The sequence shown here is derived from an EMBL/GenBank/DDBJ whole genome shotgun (WGS) entry which is preliminary data.</text>
</comment>
<reference evidence="2" key="1">
    <citation type="submission" date="2020-06" db="EMBL/GenBank/DDBJ databases">
        <authorList>
            <person name="Onetto C."/>
        </authorList>
    </citation>
    <scope>NUCLEOTIDE SEQUENCE</scope>
</reference>
<dbReference type="EMBL" id="CAIJEO010000009">
    <property type="protein sequence ID" value="CAD0098527.1"/>
    <property type="molecule type" value="Genomic_DNA"/>
</dbReference>
<gene>
    <name evidence="2" type="ORF">AWRI4233_LOCUS7351</name>
</gene>
<dbReference type="Proteomes" id="UP000714618">
    <property type="component" value="Unassembled WGS sequence"/>
</dbReference>
<organism evidence="2 3">
    <name type="scientific">Aureobasidium mustum</name>
    <dbReference type="NCBI Taxonomy" id="2773714"/>
    <lineage>
        <taxon>Eukaryota</taxon>
        <taxon>Fungi</taxon>
        <taxon>Dikarya</taxon>
        <taxon>Ascomycota</taxon>
        <taxon>Pezizomycotina</taxon>
        <taxon>Dothideomycetes</taxon>
        <taxon>Dothideomycetidae</taxon>
        <taxon>Dothideales</taxon>
        <taxon>Saccotheciaceae</taxon>
        <taxon>Aureobasidium</taxon>
    </lineage>
</organism>
<sequence length="82" mass="8595">MADAVGGAPAVNGNMNGQTSSYASKFNLASHFIGGNELSQAPPSSVKDFVAANDGHTVITNVSDRLLQRPPKTSRSLQRPQL</sequence>
<dbReference type="OrthoDB" id="14612at2759"/>
<feature type="region of interest" description="Disordered" evidence="1">
    <location>
        <begin position="1"/>
        <end position="20"/>
    </location>
</feature>
<name>A0A9N8PKH4_9PEZI</name>
<feature type="region of interest" description="Disordered" evidence="1">
    <location>
        <begin position="62"/>
        <end position="82"/>
    </location>
</feature>
<evidence type="ECO:0000256" key="1">
    <source>
        <dbReference type="SAM" id="MobiDB-lite"/>
    </source>
</evidence>
<evidence type="ECO:0000313" key="2">
    <source>
        <dbReference type="EMBL" id="CAD0098527.1"/>
    </source>
</evidence>
<protein>
    <submittedName>
        <fullName evidence="2">Uncharacterized protein</fullName>
    </submittedName>
</protein>
<evidence type="ECO:0000313" key="3">
    <source>
        <dbReference type="Proteomes" id="UP000714618"/>
    </source>
</evidence>
<feature type="compositionally biased region" description="Polar residues" evidence="1">
    <location>
        <begin position="71"/>
        <end position="82"/>
    </location>
</feature>